<organism evidence="2 3">
    <name type="scientific">Mugilogobius chulae</name>
    <name type="common">yellowstripe goby</name>
    <dbReference type="NCBI Taxonomy" id="88201"/>
    <lineage>
        <taxon>Eukaryota</taxon>
        <taxon>Metazoa</taxon>
        <taxon>Chordata</taxon>
        <taxon>Craniata</taxon>
        <taxon>Vertebrata</taxon>
        <taxon>Euteleostomi</taxon>
        <taxon>Actinopterygii</taxon>
        <taxon>Neopterygii</taxon>
        <taxon>Teleostei</taxon>
        <taxon>Neoteleostei</taxon>
        <taxon>Acanthomorphata</taxon>
        <taxon>Gobiaria</taxon>
        <taxon>Gobiiformes</taxon>
        <taxon>Gobioidei</taxon>
        <taxon>Gobiidae</taxon>
        <taxon>Gobionellinae</taxon>
        <taxon>Mugilogobius</taxon>
    </lineage>
</organism>
<protein>
    <submittedName>
        <fullName evidence="2">Uncharacterized protein</fullName>
    </submittedName>
</protein>
<proteinExistence type="predicted"/>
<reference evidence="3" key="1">
    <citation type="submission" date="2024-04" db="EMBL/GenBank/DDBJ databases">
        <title>Salinicola lusitanus LLJ914,a marine bacterium isolated from the Okinawa Trough.</title>
        <authorList>
            <person name="Li J."/>
        </authorList>
    </citation>
    <scope>NUCLEOTIDE SEQUENCE [LARGE SCALE GENOMIC DNA]</scope>
</reference>
<evidence type="ECO:0000313" key="2">
    <source>
        <dbReference type="EMBL" id="KAK7896034.1"/>
    </source>
</evidence>
<evidence type="ECO:0000313" key="3">
    <source>
        <dbReference type="Proteomes" id="UP001460270"/>
    </source>
</evidence>
<accession>A0AAW0NLN8</accession>
<dbReference type="Proteomes" id="UP001460270">
    <property type="component" value="Unassembled WGS sequence"/>
</dbReference>
<evidence type="ECO:0000256" key="1">
    <source>
        <dbReference type="SAM" id="MobiDB-lite"/>
    </source>
</evidence>
<feature type="compositionally biased region" description="Low complexity" evidence="1">
    <location>
        <begin position="435"/>
        <end position="447"/>
    </location>
</feature>
<dbReference type="EMBL" id="JBBPFD010000015">
    <property type="protein sequence ID" value="KAK7896034.1"/>
    <property type="molecule type" value="Genomic_DNA"/>
</dbReference>
<comment type="caution">
    <text evidence="2">The sequence shown here is derived from an EMBL/GenBank/DDBJ whole genome shotgun (WGS) entry which is preliminary data.</text>
</comment>
<name>A0AAW0NLN8_9GOBI</name>
<feature type="region of interest" description="Disordered" evidence="1">
    <location>
        <begin position="362"/>
        <end position="394"/>
    </location>
</feature>
<gene>
    <name evidence="2" type="ORF">WMY93_021359</name>
</gene>
<dbReference type="AlphaFoldDB" id="A0AAW0NLN8"/>
<keyword evidence="3" id="KW-1185">Reference proteome</keyword>
<feature type="region of interest" description="Disordered" evidence="1">
    <location>
        <begin position="421"/>
        <end position="477"/>
    </location>
</feature>
<sequence length="477" mass="52895">MSISCGTTQARLVAPTASTHFIHSSSRWKIEEPGGTAQSEDTVRDQLILGLRPGPIQQELQRMNSGKLKWLTLKAANGLAIPYVGYVMLDFDVAGVTVPDKGAIIVKDSCLGADKAILGMNVIFSCWESLFKGNHPGITAFKVSVSAAAYNHWERAFAVCSRVAHHETTDGKIGEARLPKNITVEVPPESEMVVWTHVLGADRLPHGDVLVEATTEGSQWQVARTVCYYSGGKIPVRILNLNPYPITIPSRQTLASVFLLSAKQICNDQDVVLTATDKDTLEVDIRTTQTSLPSDDSFPTLRGENLTPEQQYRMDQLMHRWSSVFALNEEDFGRTSAVLHQIPTEPAPVQDQATAENEQLLEPLAPGPPHEHAPPRRSQRSNLGNPPPRTQNDHKMAEHDWKMFIWTWREHVVHQLRIRTISQTPHKPPSSGPGESTWSISSTSEPSPRLHINHLHLDLERARGPLAPHQNHLPDST</sequence>